<dbReference type="AlphaFoldDB" id="A0A6A6EVK5"/>
<gene>
    <name evidence="3" type="ORF">K469DRAFT_544469</name>
</gene>
<dbReference type="OrthoDB" id="412788at2759"/>
<dbReference type="EMBL" id="ML994610">
    <property type="protein sequence ID" value="KAF2195032.1"/>
    <property type="molecule type" value="Genomic_DNA"/>
</dbReference>
<keyword evidence="4" id="KW-1185">Reference proteome</keyword>
<dbReference type="InterPro" id="IPR044053">
    <property type="entry name" value="AsaB-like"/>
</dbReference>
<evidence type="ECO:0000256" key="2">
    <source>
        <dbReference type="ARBA" id="ARBA00023604"/>
    </source>
</evidence>
<organism evidence="3 4">
    <name type="scientific">Zopfia rhizophila CBS 207.26</name>
    <dbReference type="NCBI Taxonomy" id="1314779"/>
    <lineage>
        <taxon>Eukaryota</taxon>
        <taxon>Fungi</taxon>
        <taxon>Dikarya</taxon>
        <taxon>Ascomycota</taxon>
        <taxon>Pezizomycotina</taxon>
        <taxon>Dothideomycetes</taxon>
        <taxon>Dothideomycetes incertae sedis</taxon>
        <taxon>Zopfiaceae</taxon>
        <taxon>Zopfia</taxon>
    </lineage>
</organism>
<accession>A0A6A6EVK5</accession>
<dbReference type="PANTHER" id="PTHR34598:SF3">
    <property type="entry name" value="OXIDOREDUCTASE AN1597"/>
    <property type="match status" value="1"/>
</dbReference>
<sequence>MEYTTIASLNYLDKLDLYEEEKPFVCTIAPWSIPGAKRNNLSLTAYDTIVTDMRLHLDELSTDVHGFSVTKSASKISHANFGDDEYVREHYFSECVALLKSRFNAEKVHIFDHTVHQDPGKQLTGEEILRPAYDVHVDQTPASVRRRVESIFPEESAALLRGRVRILNLWRPLISPVRDHPIAVCDYRSTSSIDYVPTDLPSPYWIGELFLLNYNPNHQWYFLKDMELDEVLVLKCFDSAAEQEGSRIALCAPHTAFDWKDTPADATPRKSLEIRALVFSHS</sequence>
<proteinExistence type="inferred from homology"/>
<keyword evidence="1" id="KW-0560">Oxidoreductase</keyword>
<comment type="similarity">
    <text evidence="2">Belongs to the asaB hydroxylase/desaturase family.</text>
</comment>
<dbReference type="Proteomes" id="UP000800200">
    <property type="component" value="Unassembled WGS sequence"/>
</dbReference>
<name>A0A6A6EVK5_9PEZI</name>
<evidence type="ECO:0000313" key="4">
    <source>
        <dbReference type="Proteomes" id="UP000800200"/>
    </source>
</evidence>
<dbReference type="GO" id="GO:0016491">
    <property type="term" value="F:oxidoreductase activity"/>
    <property type="evidence" value="ECO:0007669"/>
    <property type="project" value="UniProtKB-KW"/>
</dbReference>
<evidence type="ECO:0008006" key="5">
    <source>
        <dbReference type="Google" id="ProtNLM"/>
    </source>
</evidence>
<dbReference type="NCBIfam" id="NF041278">
    <property type="entry name" value="CmcJ_NvfI_EfuI"/>
    <property type="match status" value="1"/>
</dbReference>
<evidence type="ECO:0000256" key="1">
    <source>
        <dbReference type="ARBA" id="ARBA00023002"/>
    </source>
</evidence>
<protein>
    <recommendedName>
        <fullName evidence="5">Methyltransferase</fullName>
    </recommendedName>
</protein>
<dbReference type="PANTHER" id="PTHR34598">
    <property type="entry name" value="BLL6449 PROTEIN"/>
    <property type="match status" value="1"/>
</dbReference>
<evidence type="ECO:0000313" key="3">
    <source>
        <dbReference type="EMBL" id="KAF2195032.1"/>
    </source>
</evidence>
<reference evidence="3" key="1">
    <citation type="journal article" date="2020" name="Stud. Mycol.">
        <title>101 Dothideomycetes genomes: a test case for predicting lifestyles and emergence of pathogens.</title>
        <authorList>
            <person name="Haridas S."/>
            <person name="Albert R."/>
            <person name="Binder M."/>
            <person name="Bloem J."/>
            <person name="Labutti K."/>
            <person name="Salamov A."/>
            <person name="Andreopoulos B."/>
            <person name="Baker S."/>
            <person name="Barry K."/>
            <person name="Bills G."/>
            <person name="Bluhm B."/>
            <person name="Cannon C."/>
            <person name="Castanera R."/>
            <person name="Culley D."/>
            <person name="Daum C."/>
            <person name="Ezra D."/>
            <person name="Gonzalez J."/>
            <person name="Henrissat B."/>
            <person name="Kuo A."/>
            <person name="Liang C."/>
            <person name="Lipzen A."/>
            <person name="Lutzoni F."/>
            <person name="Magnuson J."/>
            <person name="Mondo S."/>
            <person name="Nolan M."/>
            <person name="Ohm R."/>
            <person name="Pangilinan J."/>
            <person name="Park H.-J."/>
            <person name="Ramirez L."/>
            <person name="Alfaro M."/>
            <person name="Sun H."/>
            <person name="Tritt A."/>
            <person name="Yoshinaga Y."/>
            <person name="Zwiers L.-H."/>
            <person name="Turgeon B."/>
            <person name="Goodwin S."/>
            <person name="Spatafora J."/>
            <person name="Crous P."/>
            <person name="Grigoriev I."/>
        </authorList>
    </citation>
    <scope>NUCLEOTIDE SEQUENCE</scope>
    <source>
        <strain evidence="3">CBS 207.26</strain>
    </source>
</reference>